<gene>
    <name evidence="1" type="ORF">LSG31_16175</name>
</gene>
<proteinExistence type="predicted"/>
<dbReference type="CDD" id="cd07382">
    <property type="entry name" value="MPP_DR1281"/>
    <property type="match status" value="1"/>
</dbReference>
<dbReference type="PANTHER" id="PTHR36303">
    <property type="entry name" value="2',3'-CYCLIC-NUCLEOTIDE 2'-PHOSPHODIESTERASE"/>
    <property type="match status" value="1"/>
</dbReference>
<dbReference type="EMBL" id="CP089291">
    <property type="protein sequence ID" value="UOF89423.1"/>
    <property type="molecule type" value="Genomic_DNA"/>
</dbReference>
<evidence type="ECO:0000313" key="2">
    <source>
        <dbReference type="Proteomes" id="UP000830167"/>
    </source>
</evidence>
<dbReference type="RefSeq" id="WP_347436111.1">
    <property type="nucleotide sequence ID" value="NZ_CP089291.1"/>
</dbReference>
<dbReference type="Gene3D" id="3.60.21.10">
    <property type="match status" value="1"/>
</dbReference>
<accession>A0ABY4CG86</accession>
<dbReference type="InterPro" id="IPR005235">
    <property type="entry name" value="YmdB-like"/>
</dbReference>
<name>A0ABY4CG86_9BACL</name>
<keyword evidence="2" id="KW-1185">Reference proteome</keyword>
<organism evidence="1 2">
    <name type="scientific">Fodinisporobacter ferrooxydans</name>
    <dbReference type="NCBI Taxonomy" id="2901836"/>
    <lineage>
        <taxon>Bacteria</taxon>
        <taxon>Bacillati</taxon>
        <taxon>Bacillota</taxon>
        <taxon>Bacilli</taxon>
        <taxon>Bacillales</taxon>
        <taxon>Alicyclobacillaceae</taxon>
        <taxon>Fodinisporobacter</taxon>
    </lineage>
</organism>
<sequence>MRIVFLGDIVGNTGLKAVDAYFPEILKRFKPDLTIANAENAAASGRGLTPRIAEQLFDKGIEILTLGNHAWDSREIYSYLEREKRIVRPANFPGNPPGIGFTICKVNGFDVAIVNLLGRVFMSDYDSPFACIDGIVRELRESRGIRHIFVDFHAETSSEKMSFAWHVTGKVSAVVGTHTHVQTADERILGGGTAYLTDAGMTGAYDGIIGMKKEPVLHRFLTQMPVRFEVEQGRLQLHGACIDLDEKGHATHIERISCKPL</sequence>
<dbReference type="Proteomes" id="UP000830167">
    <property type="component" value="Chromosome"/>
</dbReference>
<protein>
    <submittedName>
        <fullName evidence="1">TIGR00282 family metallophosphoesterase</fullName>
    </submittedName>
</protein>
<dbReference type="NCBIfam" id="TIGR00282">
    <property type="entry name" value="TIGR00282 family metallophosphoesterase"/>
    <property type="match status" value="1"/>
</dbReference>
<reference evidence="1" key="1">
    <citation type="submission" date="2021-12" db="EMBL/GenBank/DDBJ databases">
        <title>Alicyclobacillaceae gen. nov., sp. nov., isolated from chalcocite enrichment system.</title>
        <authorList>
            <person name="Jiang Z."/>
        </authorList>
    </citation>
    <scope>NUCLEOTIDE SEQUENCE</scope>
    <source>
        <strain evidence="1">MYW30-H2</strain>
    </source>
</reference>
<dbReference type="Pfam" id="PF13277">
    <property type="entry name" value="YmdB"/>
    <property type="match status" value="1"/>
</dbReference>
<dbReference type="SUPFAM" id="SSF56300">
    <property type="entry name" value="Metallo-dependent phosphatases"/>
    <property type="match status" value="1"/>
</dbReference>
<dbReference type="InterPro" id="IPR029052">
    <property type="entry name" value="Metallo-depent_PP-like"/>
</dbReference>
<dbReference type="PIRSF" id="PIRSF004789">
    <property type="entry name" value="DR1281"/>
    <property type="match status" value="1"/>
</dbReference>
<dbReference type="PANTHER" id="PTHR36303:SF1">
    <property type="entry name" value="2',3'-CYCLIC-NUCLEOTIDE 2'-PHOSPHODIESTERASE"/>
    <property type="match status" value="1"/>
</dbReference>
<evidence type="ECO:0000313" key="1">
    <source>
        <dbReference type="EMBL" id="UOF89423.1"/>
    </source>
</evidence>